<sequence length="658" mass="75971">MRKICLIGCLLICSALSGIAQINTGRFSGMGGSSGTKPDTSQHSLPPDTLTLKYYFLGDPTPHTIDSAANDFSKYLQIPAYYHTLGNNGNAAQSLFFTPRMQDGFDAGFHSYDIYEFNHDNARFYFTTRPYTELQYLVGSKQEQIIDAMHTQNRGERINFSFEYRKVNSPGYYQNQSSNHNLLRVTVRTLSKNKRYHTEVSWYSNKINSGENGGIRSDTFLTNSRFKDRLTIPVNVGGPATESATLFGSSSMNVKTAYKQSGILFSHGYDWGKGDSIEINDSTDYYQFDPKFRVQHTLSYSSNTYEYLDIQPDSAISYYSQHYDFAPVFTNKQLEALHKWTILSNDLSVVQFPLRGSQAQFIKIGATFETIKGSFPDVAVNFNNVMLHGEYRNLTRNHLWDFQAKGDFYTAGVNTGDYSLTASLSRYLSRTLGNVKLAFRNVNSEPGYAFRYFQNTRNTWYNYGLNKQNYSQFSFVADNPRLMYNLSANYYIFNNYTYLKDFYHPAQAPLFNLLQVMFTKQIVIRKHLNWYMDYAFQQFQGNTPFHVPAGWTRQRFTFERTLYLNLNLVTGIEVKYNTPYFADTYSNIFGMFVPQDSQKISMNSPEFDAFVNFRIKSFWAYIRGENLNSFFAKNNYAAPSYAYPNFLLRVGLRWAFVN</sequence>
<evidence type="ECO:0000256" key="1">
    <source>
        <dbReference type="SAM" id="SignalP"/>
    </source>
</evidence>
<dbReference type="EMBL" id="FMAR01000005">
    <property type="protein sequence ID" value="SCC28604.1"/>
    <property type="molecule type" value="Genomic_DNA"/>
</dbReference>
<keyword evidence="1" id="KW-0732">Signal</keyword>
<dbReference type="RefSeq" id="WP_089711473.1">
    <property type="nucleotide sequence ID" value="NZ_FMAR01000005.1"/>
</dbReference>
<keyword evidence="3" id="KW-1185">Reference proteome</keyword>
<organism evidence="2 3">
    <name type="scientific">Chitinophaga costaii</name>
    <dbReference type="NCBI Taxonomy" id="1335309"/>
    <lineage>
        <taxon>Bacteria</taxon>
        <taxon>Pseudomonadati</taxon>
        <taxon>Bacteroidota</taxon>
        <taxon>Chitinophagia</taxon>
        <taxon>Chitinophagales</taxon>
        <taxon>Chitinophagaceae</taxon>
        <taxon>Chitinophaga</taxon>
    </lineage>
</organism>
<protein>
    <submittedName>
        <fullName evidence="2">Putative porin</fullName>
    </submittedName>
</protein>
<feature type="chain" id="PRO_5008690378" evidence="1">
    <location>
        <begin position="21"/>
        <end position="658"/>
    </location>
</feature>
<dbReference type="AlphaFoldDB" id="A0A1C4DB56"/>
<accession>A0A1C4DB56</accession>
<feature type="signal peptide" evidence="1">
    <location>
        <begin position="1"/>
        <end position="20"/>
    </location>
</feature>
<dbReference type="InterPro" id="IPR025631">
    <property type="entry name" value="Porin_10"/>
</dbReference>
<evidence type="ECO:0000313" key="2">
    <source>
        <dbReference type="EMBL" id="SCC28604.1"/>
    </source>
</evidence>
<name>A0A1C4DB56_9BACT</name>
<proteinExistence type="predicted"/>
<gene>
    <name evidence="2" type="ORF">GA0116948_105180</name>
</gene>
<reference evidence="2 3" key="1">
    <citation type="submission" date="2016-08" db="EMBL/GenBank/DDBJ databases">
        <authorList>
            <person name="Seilhamer J.J."/>
        </authorList>
    </citation>
    <scope>NUCLEOTIDE SEQUENCE [LARGE SCALE GENOMIC DNA]</scope>
    <source>
        <strain evidence="2 3">A37T2</strain>
    </source>
</reference>
<dbReference type="STRING" id="1335309.GA0116948_105180"/>
<dbReference type="OrthoDB" id="1489309at2"/>
<dbReference type="Pfam" id="PF14121">
    <property type="entry name" value="Porin_10"/>
    <property type="match status" value="1"/>
</dbReference>
<dbReference type="Proteomes" id="UP000242818">
    <property type="component" value="Unassembled WGS sequence"/>
</dbReference>
<evidence type="ECO:0000313" key="3">
    <source>
        <dbReference type="Proteomes" id="UP000242818"/>
    </source>
</evidence>